<dbReference type="CDD" id="cd00586">
    <property type="entry name" value="4HBT"/>
    <property type="match status" value="1"/>
</dbReference>
<accession>A0ABS3Q6Y2</accession>
<proteinExistence type="inferred from homology"/>
<evidence type="ECO:0000256" key="1">
    <source>
        <dbReference type="ARBA" id="ARBA00005953"/>
    </source>
</evidence>
<dbReference type="InterPro" id="IPR029069">
    <property type="entry name" value="HotDog_dom_sf"/>
</dbReference>
<evidence type="ECO:0000313" key="3">
    <source>
        <dbReference type="EMBL" id="MBO1927888.1"/>
    </source>
</evidence>
<dbReference type="Proteomes" id="UP000664835">
    <property type="component" value="Unassembled WGS sequence"/>
</dbReference>
<comment type="similarity">
    <text evidence="1">Belongs to the 4-hydroxybenzoyl-CoA thioesterase family.</text>
</comment>
<dbReference type="EMBL" id="JAGETV010000020">
    <property type="protein sequence ID" value="MBO1927888.1"/>
    <property type="molecule type" value="Genomic_DNA"/>
</dbReference>
<name>A0ABS3Q6Y2_9GAMM</name>
<comment type="caution">
    <text evidence="3">The sequence shown here is derived from an EMBL/GenBank/DDBJ whole genome shotgun (WGS) entry which is preliminary data.</text>
</comment>
<gene>
    <name evidence="3" type="ORF">J3998_09900</name>
</gene>
<evidence type="ECO:0000256" key="2">
    <source>
        <dbReference type="ARBA" id="ARBA00022801"/>
    </source>
</evidence>
<dbReference type="Gene3D" id="3.10.129.10">
    <property type="entry name" value="Hotdog Thioesterase"/>
    <property type="match status" value="1"/>
</dbReference>
<evidence type="ECO:0000313" key="4">
    <source>
        <dbReference type="Proteomes" id="UP000664835"/>
    </source>
</evidence>
<dbReference type="PANTHER" id="PTHR31793:SF27">
    <property type="entry name" value="NOVEL THIOESTERASE SUPERFAMILY DOMAIN AND SAPOSIN A-TYPE DOMAIN CONTAINING PROTEIN (0610012H03RIK)"/>
    <property type="match status" value="1"/>
</dbReference>
<dbReference type="InterPro" id="IPR006684">
    <property type="entry name" value="YbgC/YbaW"/>
</dbReference>
<organism evidence="3 4">
    <name type="scientific">Thiomicrorhabdus marina</name>
    <dbReference type="NCBI Taxonomy" id="2818442"/>
    <lineage>
        <taxon>Bacteria</taxon>
        <taxon>Pseudomonadati</taxon>
        <taxon>Pseudomonadota</taxon>
        <taxon>Gammaproteobacteria</taxon>
        <taxon>Thiotrichales</taxon>
        <taxon>Piscirickettsiaceae</taxon>
        <taxon>Thiomicrorhabdus</taxon>
    </lineage>
</organism>
<reference evidence="3 4" key="1">
    <citation type="submission" date="2021-03" db="EMBL/GenBank/DDBJ databases">
        <title>Thiomicrorhabdus sp.nov.,novel sulfur-oxidizing bacteria isolated from coastal sediment.</title>
        <authorList>
            <person name="Liu X."/>
        </authorList>
    </citation>
    <scope>NUCLEOTIDE SEQUENCE [LARGE SCALE GENOMIC DNA]</scope>
    <source>
        <strain evidence="3 4">6S2-11</strain>
    </source>
</reference>
<protein>
    <submittedName>
        <fullName evidence="3">Acyl-CoA thioesterase</fullName>
    </submittedName>
</protein>
<keyword evidence="4" id="KW-1185">Reference proteome</keyword>
<sequence>MFSIQMQVRDYECDLQGVVNNANYMHYFEHARHQYLHDLGINFADYTAQQIHLMLVRAELDFKASLRPNDEFTVTVTMERESRIKYAFVQTIIRNEDQKVMCVGRNIGVALNPNGRPVVFEPFEAVLEEAIK</sequence>
<dbReference type="PANTHER" id="PTHR31793">
    <property type="entry name" value="4-HYDROXYBENZOYL-COA THIOESTERASE FAMILY MEMBER"/>
    <property type="match status" value="1"/>
</dbReference>
<dbReference type="PIRSF" id="PIRSF003230">
    <property type="entry name" value="YbgC"/>
    <property type="match status" value="1"/>
</dbReference>
<dbReference type="InterPro" id="IPR050563">
    <property type="entry name" value="4-hydroxybenzoyl-CoA_TE"/>
</dbReference>
<keyword evidence="2" id="KW-0378">Hydrolase</keyword>
<dbReference type="SUPFAM" id="SSF54637">
    <property type="entry name" value="Thioesterase/thiol ester dehydrase-isomerase"/>
    <property type="match status" value="1"/>
</dbReference>
<dbReference type="Pfam" id="PF13279">
    <property type="entry name" value="4HBT_2"/>
    <property type="match status" value="1"/>
</dbReference>
<dbReference type="RefSeq" id="WP_208150504.1">
    <property type="nucleotide sequence ID" value="NZ_JAGETV010000020.1"/>
</dbReference>